<dbReference type="EMBL" id="UAVS01000001">
    <property type="protein sequence ID" value="SQA93093.1"/>
    <property type="molecule type" value="Genomic_DNA"/>
</dbReference>
<dbReference type="AlphaFoldDB" id="A0A2X2SY10"/>
<dbReference type="Gene3D" id="3.30.1150.10">
    <property type="match status" value="1"/>
</dbReference>
<evidence type="ECO:0000256" key="2">
    <source>
        <dbReference type="ARBA" id="ARBA00022692"/>
    </source>
</evidence>
<evidence type="ECO:0000313" key="7">
    <source>
        <dbReference type="EMBL" id="SQA93093.1"/>
    </source>
</evidence>
<feature type="chain" id="PRO_5016056000" evidence="5">
    <location>
        <begin position="22"/>
        <end position="142"/>
    </location>
</feature>
<feature type="domain" description="TonB C-terminal" evidence="6">
    <location>
        <begin position="63"/>
        <end position="140"/>
    </location>
</feature>
<dbReference type="GO" id="GO:0016020">
    <property type="term" value="C:membrane"/>
    <property type="evidence" value="ECO:0007669"/>
    <property type="project" value="UniProtKB-SubCell"/>
</dbReference>
<feature type="signal peptide" evidence="5">
    <location>
        <begin position="1"/>
        <end position="21"/>
    </location>
</feature>
<organism evidence="7 8">
    <name type="scientific">Capnocytophaga ochracea</name>
    <dbReference type="NCBI Taxonomy" id="1018"/>
    <lineage>
        <taxon>Bacteria</taxon>
        <taxon>Pseudomonadati</taxon>
        <taxon>Bacteroidota</taxon>
        <taxon>Flavobacteriia</taxon>
        <taxon>Flavobacteriales</taxon>
        <taxon>Flavobacteriaceae</taxon>
        <taxon>Capnocytophaga</taxon>
    </lineage>
</organism>
<evidence type="ECO:0000256" key="3">
    <source>
        <dbReference type="ARBA" id="ARBA00022989"/>
    </source>
</evidence>
<sequence>MKTIYLLTVLSLLIGCLSVQAQEKEDALLIPVKLPYCSIFDTSARKMVDRTVKECLDYWVVMHFEYPEKALKWGVQGQVVLDIVIDKQGVLKIKGAEGGDPILEKAAIDLFKNFPPMYPAKNIKGEAVDCYYKYPINFRLKD</sequence>
<dbReference type="NCBIfam" id="TIGR01352">
    <property type="entry name" value="tonB_Cterm"/>
    <property type="match status" value="1"/>
</dbReference>
<evidence type="ECO:0000313" key="8">
    <source>
        <dbReference type="Proteomes" id="UP000250169"/>
    </source>
</evidence>
<dbReference type="SUPFAM" id="SSF74653">
    <property type="entry name" value="TolA/TonB C-terminal domain"/>
    <property type="match status" value="1"/>
</dbReference>
<dbReference type="GO" id="GO:0055085">
    <property type="term" value="P:transmembrane transport"/>
    <property type="evidence" value="ECO:0007669"/>
    <property type="project" value="InterPro"/>
</dbReference>
<reference evidence="7 8" key="1">
    <citation type="submission" date="2018-06" db="EMBL/GenBank/DDBJ databases">
        <authorList>
            <consortium name="Pathogen Informatics"/>
            <person name="Doyle S."/>
        </authorList>
    </citation>
    <scope>NUCLEOTIDE SEQUENCE [LARGE SCALE GENOMIC DNA]</scope>
    <source>
        <strain evidence="7 8">NCTC11545</strain>
    </source>
</reference>
<dbReference type="PROSITE" id="PS51257">
    <property type="entry name" value="PROKAR_LIPOPROTEIN"/>
    <property type="match status" value="1"/>
</dbReference>
<keyword evidence="3" id="KW-1133">Transmembrane helix</keyword>
<dbReference type="InterPro" id="IPR037682">
    <property type="entry name" value="TonB_C"/>
</dbReference>
<evidence type="ECO:0000256" key="4">
    <source>
        <dbReference type="ARBA" id="ARBA00023136"/>
    </source>
</evidence>
<keyword evidence="5" id="KW-0732">Signal</keyword>
<evidence type="ECO:0000256" key="1">
    <source>
        <dbReference type="ARBA" id="ARBA00004167"/>
    </source>
</evidence>
<accession>A0A2X2SY10</accession>
<name>A0A2X2SY10_CAPOC</name>
<keyword evidence="4" id="KW-0472">Membrane</keyword>
<dbReference type="RefSeq" id="WP_016478294.1">
    <property type="nucleotide sequence ID" value="NZ_CP110229.1"/>
</dbReference>
<evidence type="ECO:0000259" key="6">
    <source>
        <dbReference type="Pfam" id="PF03544"/>
    </source>
</evidence>
<comment type="subcellular location">
    <subcellularLocation>
        <location evidence="1">Membrane</location>
        <topology evidence="1">Single-pass membrane protein</topology>
    </subcellularLocation>
</comment>
<gene>
    <name evidence="7" type="ORF">NCTC11545_00457</name>
</gene>
<dbReference type="InterPro" id="IPR006260">
    <property type="entry name" value="TonB/TolA_C"/>
</dbReference>
<proteinExistence type="predicted"/>
<keyword evidence="2" id="KW-0812">Transmembrane</keyword>
<evidence type="ECO:0000256" key="5">
    <source>
        <dbReference type="SAM" id="SignalP"/>
    </source>
</evidence>
<dbReference type="Pfam" id="PF03544">
    <property type="entry name" value="TonB_C"/>
    <property type="match status" value="1"/>
</dbReference>
<dbReference type="Proteomes" id="UP000250169">
    <property type="component" value="Unassembled WGS sequence"/>
</dbReference>
<protein>
    <submittedName>
        <fullName evidence="7">TonB family C-terminal domain</fullName>
    </submittedName>
</protein>